<evidence type="ECO:0000256" key="2">
    <source>
        <dbReference type="ARBA" id="ARBA00022801"/>
    </source>
</evidence>
<reference evidence="14 15" key="1">
    <citation type="journal article" date="2015" name="Stand. Genomic Sci.">
        <title>Genomic Encyclopedia of Bacterial and Archaeal Type Strains, Phase III: the genomes of soil and plant-associated and newly described type strains.</title>
        <authorList>
            <person name="Whitman W.B."/>
            <person name="Woyke T."/>
            <person name="Klenk H.P."/>
            <person name="Zhou Y."/>
            <person name="Lilburn T.G."/>
            <person name="Beck B.J."/>
            <person name="De Vos P."/>
            <person name="Vandamme P."/>
            <person name="Eisen J.A."/>
            <person name="Garrity G."/>
            <person name="Hugenholtz P."/>
            <person name="Kyrpides N.C."/>
        </authorList>
    </citation>
    <scope>NUCLEOTIDE SEQUENCE [LARGE SCALE GENOMIC DNA]</scope>
    <source>
        <strain evidence="14 15">DSM 64</strain>
    </source>
</reference>
<dbReference type="Pfam" id="PF13361">
    <property type="entry name" value="UvrD_C"/>
    <property type="match status" value="2"/>
</dbReference>
<dbReference type="EMBL" id="VJWE01000019">
    <property type="protein sequence ID" value="TWG32740.1"/>
    <property type="molecule type" value="Genomic_DNA"/>
</dbReference>
<dbReference type="GO" id="GO:0016887">
    <property type="term" value="F:ATP hydrolysis activity"/>
    <property type="evidence" value="ECO:0007669"/>
    <property type="project" value="RHEA"/>
</dbReference>
<keyword evidence="2 10" id="KW-0378">Hydrolase</keyword>
<dbReference type="InterPro" id="IPR000212">
    <property type="entry name" value="DNA_helicase_UvrD/REP"/>
</dbReference>
<comment type="catalytic activity">
    <reaction evidence="6">
        <text>Couples ATP hydrolysis with the unwinding of duplex DNA by translocating in the 3'-5' direction.</text>
        <dbReference type="EC" id="5.6.2.4"/>
    </reaction>
</comment>
<name>A0A561X9E8_ACIDE</name>
<gene>
    <name evidence="14" type="ORF">ATF69_4537</name>
</gene>
<dbReference type="Pfam" id="PF00580">
    <property type="entry name" value="UvrD-helicase"/>
    <property type="match status" value="1"/>
</dbReference>
<dbReference type="GeneID" id="51113568"/>
<evidence type="ECO:0000256" key="10">
    <source>
        <dbReference type="PROSITE-ProRule" id="PRU00560"/>
    </source>
</evidence>
<evidence type="ECO:0000259" key="12">
    <source>
        <dbReference type="PROSITE" id="PS51198"/>
    </source>
</evidence>
<dbReference type="PANTHER" id="PTHR11070:SF2">
    <property type="entry name" value="ATP-DEPENDENT DNA HELICASE SRS2"/>
    <property type="match status" value="1"/>
</dbReference>
<proteinExistence type="predicted"/>
<dbReference type="InterPro" id="IPR038726">
    <property type="entry name" value="PDDEXK_AddAB-type"/>
</dbReference>
<dbReference type="AlphaFoldDB" id="A0A561X9E8"/>
<dbReference type="GO" id="GO:0005829">
    <property type="term" value="C:cytosol"/>
    <property type="evidence" value="ECO:0007669"/>
    <property type="project" value="TreeGrafter"/>
</dbReference>
<dbReference type="GO" id="GO:0000725">
    <property type="term" value="P:recombinational repair"/>
    <property type="evidence" value="ECO:0007669"/>
    <property type="project" value="TreeGrafter"/>
</dbReference>
<dbReference type="GO" id="GO:0003677">
    <property type="term" value="F:DNA binding"/>
    <property type="evidence" value="ECO:0007669"/>
    <property type="project" value="InterPro"/>
</dbReference>
<dbReference type="Gene3D" id="1.10.486.10">
    <property type="entry name" value="PCRA, domain 4"/>
    <property type="match status" value="1"/>
</dbReference>
<evidence type="ECO:0000256" key="3">
    <source>
        <dbReference type="ARBA" id="ARBA00022806"/>
    </source>
</evidence>
<evidence type="ECO:0000256" key="8">
    <source>
        <dbReference type="ARBA" id="ARBA00034923"/>
    </source>
</evidence>
<feature type="binding site" evidence="10">
    <location>
        <begin position="40"/>
        <end position="47"/>
    </location>
    <ligand>
        <name>ATP</name>
        <dbReference type="ChEBI" id="CHEBI:30616"/>
    </ligand>
</feature>
<dbReference type="InterPro" id="IPR014016">
    <property type="entry name" value="UvrD-like_ATP-bd"/>
</dbReference>
<comment type="catalytic activity">
    <reaction evidence="9">
        <text>ATP + H2O = ADP + phosphate + H(+)</text>
        <dbReference type="Rhea" id="RHEA:13065"/>
        <dbReference type="ChEBI" id="CHEBI:15377"/>
        <dbReference type="ChEBI" id="CHEBI:15378"/>
        <dbReference type="ChEBI" id="CHEBI:30616"/>
        <dbReference type="ChEBI" id="CHEBI:43474"/>
        <dbReference type="ChEBI" id="CHEBI:456216"/>
        <dbReference type="EC" id="5.6.2.4"/>
    </reaction>
</comment>
<dbReference type="PROSITE" id="PS51198">
    <property type="entry name" value="UVRD_HELICASE_ATP_BIND"/>
    <property type="match status" value="1"/>
</dbReference>
<dbReference type="SUPFAM" id="SSF52540">
    <property type="entry name" value="P-loop containing nucleoside triphosphate hydrolases"/>
    <property type="match status" value="1"/>
</dbReference>
<dbReference type="Pfam" id="PF12705">
    <property type="entry name" value="PDDEXK_1"/>
    <property type="match status" value="1"/>
</dbReference>
<feature type="region of interest" description="Disordered" evidence="11">
    <location>
        <begin position="1142"/>
        <end position="1169"/>
    </location>
</feature>
<keyword evidence="5" id="KW-0413">Isomerase</keyword>
<evidence type="ECO:0000313" key="14">
    <source>
        <dbReference type="EMBL" id="TWG32740.1"/>
    </source>
</evidence>
<sequence>MTESHSPPAQAAYEHNGRPVSREAFYAIACDPARSVAVEACAGAGKTWMLVSRMLRALLDGCAPHEILAITFTKKAAGEMRQRLQEWLEQYSHKPLEELTAELIARGISPQGALEKREALQNLYRQLLTAGRPVQIRTFHSWFAALLGTAPLALLQQQDLPAHFELLEDDAEAVREVWPPFLQTVADSASLRADYEAVVARHGRSQTHKALAAALAKRVEFDLADEAGVVDASVPPFQQAYPELAALAEPADALQTDAALQRWRSRASALGAEANKTPQKAADAIIDALGCTDLNQRLDQLRRAMFVAKEDRLSKNLEKFPAAQEAEPELQRLLTARRQHEAWQHQQRMARLARCLIAQFVAVKQQHGWVDMNDVERTALVMLADPVLSGWVQERLDARIRHLLVDEFQDTNPLQWQALHAWLSGYAGSGGGSTAPSVFIVGDPKQSIYRFRRAEPQVFIAAQAFVRDGLGGDLLSCDHTRRNAQGVIGAVNAVMGEAQAQHETSGFRDHTSESKHPGQLLRLPAITDADDDSQGAARDALAWRDSLTEPRHEAEETQRMRECTQAAAWVAAQIASGTPPKEVLVLARKRDRLASMQDALRALHLPCVQPEKADLFDAPEVQDMVALLDALVSPTHDLSLARALKSPLFGLGDDALVALALLRRQPEHAGCSWFELLLKSELVAHEYQALGAVLAQYQTWVGTLPPHDALHTIYEHGDVLARFAAAAPVTQRQSVQANLRALLAASLQHDGGRYLTPYAFVRAMKKGGVRAPGRADAQAIRLLTVHGAKGLEADCVLLLDTDTRPQKAETMGVLVDWPGEQAVPSAFVFLASESTPPPSAVDALAAEQQARSREELNMLYVAMTRAKHCLALSSVQPGNSAPGSWWNRLAPLVTEVDTQALAPAEHAVAAVAPAQTFTIPCLPALPEALQSARVQTDAGLPGDSPVAMPGDGESTPLSRQGDAMHQLLEQAGVAGAPLADLRAQGWAAARIARLALDHDIAPAAAELAARMAQAILAGEGAWAWDAALVQTAINEAPLHYQGQSLRIDRLVQRRAAHAGDAEAGWWVLDYKSATQPQRQQALVAQLQRYREAVQALMPGEVVHAAFLTGDGRLVMVGDAQGSAGASAAKALVVGHTRPPVAPIAPVAPAQPERAPTAPGPADSPQGSLF</sequence>
<evidence type="ECO:0000256" key="9">
    <source>
        <dbReference type="ARBA" id="ARBA00048988"/>
    </source>
</evidence>
<dbReference type="Proteomes" id="UP000321485">
    <property type="component" value="Unassembled WGS sequence"/>
</dbReference>
<evidence type="ECO:0000256" key="6">
    <source>
        <dbReference type="ARBA" id="ARBA00034617"/>
    </source>
</evidence>
<dbReference type="GO" id="GO:0005524">
    <property type="term" value="F:ATP binding"/>
    <property type="evidence" value="ECO:0007669"/>
    <property type="project" value="UniProtKB-UniRule"/>
</dbReference>
<protein>
    <recommendedName>
        <fullName evidence="7">DNA 3'-5' helicase</fullName>
        <ecNumber evidence="7">5.6.2.4</ecNumber>
    </recommendedName>
    <alternativeName>
        <fullName evidence="8">DNA 3'-5' helicase II</fullName>
    </alternativeName>
</protein>
<feature type="region of interest" description="Disordered" evidence="11">
    <location>
        <begin position="937"/>
        <end position="960"/>
    </location>
</feature>
<evidence type="ECO:0000256" key="7">
    <source>
        <dbReference type="ARBA" id="ARBA00034808"/>
    </source>
</evidence>
<keyword evidence="4 10" id="KW-0067">ATP-binding</keyword>
<dbReference type="GO" id="GO:0043138">
    <property type="term" value="F:3'-5' DNA helicase activity"/>
    <property type="evidence" value="ECO:0007669"/>
    <property type="project" value="UniProtKB-EC"/>
</dbReference>
<organism evidence="14 15">
    <name type="scientific">Acidovorax delafieldii</name>
    <name type="common">Pseudomonas delafieldii</name>
    <dbReference type="NCBI Taxonomy" id="47920"/>
    <lineage>
        <taxon>Bacteria</taxon>
        <taxon>Pseudomonadati</taxon>
        <taxon>Pseudomonadota</taxon>
        <taxon>Betaproteobacteria</taxon>
        <taxon>Burkholderiales</taxon>
        <taxon>Comamonadaceae</taxon>
        <taxon>Acidovorax</taxon>
    </lineage>
</organism>
<evidence type="ECO:0000256" key="4">
    <source>
        <dbReference type="ARBA" id="ARBA00022840"/>
    </source>
</evidence>
<keyword evidence="3 10" id="KW-0347">Helicase</keyword>
<feature type="domain" description="UvrD-like helicase C-terminal" evidence="13">
    <location>
        <begin position="524"/>
        <end position="790"/>
    </location>
</feature>
<evidence type="ECO:0000256" key="5">
    <source>
        <dbReference type="ARBA" id="ARBA00023235"/>
    </source>
</evidence>
<accession>A0A561X9E8</accession>
<dbReference type="Gene3D" id="3.40.50.300">
    <property type="entry name" value="P-loop containing nucleotide triphosphate hydrolases"/>
    <property type="match status" value="3"/>
</dbReference>
<dbReference type="EC" id="5.6.2.4" evidence="7"/>
<dbReference type="InterPro" id="IPR014017">
    <property type="entry name" value="DNA_helicase_UvrD-like_C"/>
</dbReference>
<dbReference type="PANTHER" id="PTHR11070">
    <property type="entry name" value="UVRD / RECB / PCRA DNA HELICASE FAMILY MEMBER"/>
    <property type="match status" value="1"/>
</dbReference>
<evidence type="ECO:0000259" key="13">
    <source>
        <dbReference type="PROSITE" id="PS51217"/>
    </source>
</evidence>
<keyword evidence="1 10" id="KW-0547">Nucleotide-binding</keyword>
<evidence type="ECO:0000256" key="11">
    <source>
        <dbReference type="SAM" id="MobiDB-lite"/>
    </source>
</evidence>
<dbReference type="RefSeq" id="WP_146872354.1">
    <property type="nucleotide sequence ID" value="NZ_VJWE01000019.1"/>
</dbReference>
<comment type="caution">
    <text evidence="14">The sequence shown here is derived from an EMBL/GenBank/DDBJ whole genome shotgun (WGS) entry which is preliminary data.</text>
</comment>
<feature type="domain" description="UvrD-like helicase ATP-binding" evidence="12">
    <location>
        <begin position="19"/>
        <end position="484"/>
    </location>
</feature>
<dbReference type="PROSITE" id="PS51217">
    <property type="entry name" value="UVRD_HELICASE_CTER"/>
    <property type="match status" value="1"/>
</dbReference>
<dbReference type="InterPro" id="IPR027417">
    <property type="entry name" value="P-loop_NTPase"/>
</dbReference>
<evidence type="ECO:0000256" key="1">
    <source>
        <dbReference type="ARBA" id="ARBA00022741"/>
    </source>
</evidence>
<evidence type="ECO:0000313" key="15">
    <source>
        <dbReference type="Proteomes" id="UP000321485"/>
    </source>
</evidence>
<dbReference type="GO" id="GO:0033202">
    <property type="term" value="C:DNA helicase complex"/>
    <property type="evidence" value="ECO:0007669"/>
    <property type="project" value="TreeGrafter"/>
</dbReference>